<gene>
    <name evidence="14" type="primary">IGFBP6</name>
</gene>
<keyword evidence="2" id="KW-0964">Secreted</keyword>
<dbReference type="InterPro" id="IPR000867">
    <property type="entry name" value="IGFBP-like"/>
</dbReference>
<dbReference type="Ensembl" id="ENSPPYT00000057812.1">
    <property type="protein sequence ID" value="ENSPPYP00000034008.1"/>
    <property type="gene ID" value="ENSPPYG00000004567.3"/>
</dbReference>
<organism evidence="14 15">
    <name type="scientific">Pongo abelii</name>
    <name type="common">Sumatran orangutan</name>
    <name type="synonym">Pongo pygmaeus abelii</name>
    <dbReference type="NCBI Taxonomy" id="9601"/>
    <lineage>
        <taxon>Eukaryota</taxon>
        <taxon>Metazoa</taxon>
        <taxon>Chordata</taxon>
        <taxon>Craniata</taxon>
        <taxon>Vertebrata</taxon>
        <taxon>Euteleostomi</taxon>
        <taxon>Mammalia</taxon>
        <taxon>Eutheria</taxon>
        <taxon>Euarchontoglires</taxon>
        <taxon>Primates</taxon>
        <taxon>Haplorrhini</taxon>
        <taxon>Catarrhini</taxon>
        <taxon>Hominidae</taxon>
        <taxon>Pongo</taxon>
    </lineage>
</organism>
<dbReference type="AlphaFoldDB" id="A0A8I5TKK4"/>
<dbReference type="InterPro" id="IPR022321">
    <property type="entry name" value="IGFBP_1-6_chordata"/>
</dbReference>
<dbReference type="InterPro" id="IPR000716">
    <property type="entry name" value="Thyroglobulin_1"/>
</dbReference>
<dbReference type="SMART" id="SM00121">
    <property type="entry name" value="IB"/>
    <property type="match status" value="1"/>
</dbReference>
<dbReference type="InterPro" id="IPR009030">
    <property type="entry name" value="Growth_fac_rcpt_cys_sf"/>
</dbReference>
<dbReference type="FunFam" id="4.10.800.10:FF:000010">
    <property type="entry name" value="Insulin-like growth factor binding protein 6"/>
    <property type="match status" value="1"/>
</dbReference>
<accession>A0A8I5TKK4</accession>
<dbReference type="Pfam" id="PF00086">
    <property type="entry name" value="Thyroglobulin_1"/>
    <property type="match status" value="1"/>
</dbReference>
<feature type="region of interest" description="Disordered" evidence="11">
    <location>
        <begin position="276"/>
        <end position="296"/>
    </location>
</feature>
<keyword evidence="5" id="KW-0325">Glycoprotein</keyword>
<name>A0A8I5TKK4_PONAB</name>
<evidence type="ECO:0000256" key="7">
    <source>
        <dbReference type="ARBA" id="ARBA00056428"/>
    </source>
</evidence>
<dbReference type="GO" id="GO:0031995">
    <property type="term" value="F:insulin-like growth factor II binding"/>
    <property type="evidence" value="ECO:0007669"/>
    <property type="project" value="TreeGrafter"/>
</dbReference>
<reference evidence="14 15" key="1">
    <citation type="submission" date="2008-02" db="EMBL/GenBank/DDBJ databases">
        <title>A 6x draft sequence assembly of the Pongo pygmaeus abelii genome.</title>
        <authorList>
            <person name="Wilson R.K."/>
            <person name="Mardis E."/>
        </authorList>
    </citation>
    <scope>NUCLEOTIDE SEQUENCE [LARGE SCALE GENOMIC DNA]</scope>
</reference>
<evidence type="ECO:0000256" key="3">
    <source>
        <dbReference type="ARBA" id="ARBA00022729"/>
    </source>
</evidence>
<feature type="compositionally biased region" description="Polar residues" evidence="11">
    <location>
        <begin position="284"/>
        <end position="296"/>
    </location>
</feature>
<evidence type="ECO:0000313" key="14">
    <source>
        <dbReference type="Ensembl" id="ENSPPYP00000034008.1"/>
    </source>
</evidence>
<proteinExistence type="predicted"/>
<dbReference type="InterPro" id="IPR036857">
    <property type="entry name" value="Thyroglobulin_1_sf"/>
</dbReference>
<evidence type="ECO:0000256" key="10">
    <source>
        <dbReference type="PROSITE-ProRule" id="PRU00500"/>
    </source>
</evidence>
<keyword evidence="3" id="KW-0732">Signal</keyword>
<comment type="function">
    <text evidence="7">IGF-binding proteins prolong the half-life of the IGFs and have been shown to either inhibit or stimulate the growth promoting effects of the IGFs on cell culture. They alter the interaction of IGFs with their cell surface receptors. Activates the MAPK signaling pathway and induces cell migration.</text>
</comment>
<dbReference type="FunFam" id="4.10.40.20:FF:000005">
    <property type="entry name" value="Insulin-like growth factor-binding protein 6"/>
    <property type="match status" value="1"/>
</dbReference>
<dbReference type="PRINTS" id="PR01976">
    <property type="entry name" value="IGFBPFAMILY"/>
</dbReference>
<comment type="subcellular location">
    <subcellularLocation>
        <location evidence="1">Secreted</location>
    </subcellularLocation>
</comment>
<comment type="caution">
    <text evidence="10">Lacks conserved residue(s) required for the propagation of feature annotation.</text>
</comment>
<dbReference type="GeneTree" id="ENSGT00940000160528"/>
<dbReference type="SUPFAM" id="SSF57184">
    <property type="entry name" value="Growth factor receptor domain"/>
    <property type="match status" value="1"/>
</dbReference>
<dbReference type="PROSITE" id="PS51323">
    <property type="entry name" value="IGFBP_N_2"/>
    <property type="match status" value="1"/>
</dbReference>
<dbReference type="PROSITE" id="PS51162">
    <property type="entry name" value="THYROGLOBULIN_1_2"/>
    <property type="match status" value="1"/>
</dbReference>
<reference evidence="14" key="2">
    <citation type="submission" date="2025-08" db="UniProtKB">
        <authorList>
            <consortium name="Ensembl"/>
        </authorList>
    </citation>
    <scope>IDENTIFICATION</scope>
</reference>
<evidence type="ECO:0000256" key="2">
    <source>
        <dbReference type="ARBA" id="ARBA00022525"/>
    </source>
</evidence>
<dbReference type="GO" id="GO:0043567">
    <property type="term" value="P:regulation of insulin-like growth factor receptor signaling pathway"/>
    <property type="evidence" value="ECO:0007669"/>
    <property type="project" value="TreeGrafter"/>
</dbReference>
<evidence type="ECO:0000256" key="5">
    <source>
        <dbReference type="ARBA" id="ARBA00023180"/>
    </source>
</evidence>
<feature type="compositionally biased region" description="Polar residues" evidence="11">
    <location>
        <begin position="134"/>
        <end position="150"/>
    </location>
</feature>
<evidence type="ECO:0000256" key="6">
    <source>
        <dbReference type="ARBA" id="ARBA00023183"/>
    </source>
</evidence>
<feature type="domain" description="Thyroglobulin type-1" evidence="12">
    <location>
        <begin position="216"/>
        <end position="290"/>
    </location>
</feature>
<evidence type="ECO:0000256" key="4">
    <source>
        <dbReference type="ARBA" id="ARBA00023157"/>
    </source>
</evidence>
<feature type="region of interest" description="Disordered" evidence="11">
    <location>
        <begin position="104"/>
        <end position="153"/>
    </location>
</feature>
<dbReference type="SUPFAM" id="SSF57610">
    <property type="entry name" value="Thyroglobulin type-1 domain"/>
    <property type="match status" value="1"/>
</dbReference>
<evidence type="ECO:0000256" key="11">
    <source>
        <dbReference type="SAM" id="MobiDB-lite"/>
    </source>
</evidence>
<dbReference type="SMART" id="SM00211">
    <property type="entry name" value="TY"/>
    <property type="match status" value="1"/>
</dbReference>
<comment type="subunit">
    <text evidence="8">Interacts (via C-terminal domain) with PHB2.</text>
</comment>
<dbReference type="PROSITE" id="PS00484">
    <property type="entry name" value="THYROGLOBULIN_1_1"/>
    <property type="match status" value="1"/>
</dbReference>
<reference evidence="14" key="3">
    <citation type="submission" date="2025-09" db="UniProtKB">
        <authorList>
            <consortium name="Ensembl"/>
        </authorList>
    </citation>
    <scope>IDENTIFICATION</scope>
</reference>
<keyword evidence="6" id="KW-0340">Growth factor binding</keyword>
<dbReference type="PANTHER" id="PTHR11551:SF14">
    <property type="entry name" value="INSULIN-LIKE GROWTH FACTOR-BINDING PROTEIN 6"/>
    <property type="match status" value="1"/>
</dbReference>
<evidence type="ECO:0000259" key="13">
    <source>
        <dbReference type="PROSITE" id="PS51323"/>
    </source>
</evidence>
<dbReference type="CDD" id="cd00191">
    <property type="entry name" value="TY"/>
    <property type="match status" value="1"/>
</dbReference>
<protein>
    <recommendedName>
        <fullName evidence="9">Insulin-like growth factor-binding protein 6</fullName>
    </recommendedName>
</protein>
<evidence type="ECO:0000256" key="9">
    <source>
        <dbReference type="ARBA" id="ARBA00071228"/>
    </source>
</evidence>
<feature type="domain" description="IGFBP N-terminal" evidence="13">
    <location>
        <begin position="11"/>
        <end position="102"/>
    </location>
</feature>
<keyword evidence="15" id="KW-1185">Reference proteome</keyword>
<dbReference type="Proteomes" id="UP000001595">
    <property type="component" value="Chromosome 12"/>
</dbReference>
<evidence type="ECO:0000256" key="1">
    <source>
        <dbReference type="ARBA" id="ARBA00004613"/>
    </source>
</evidence>
<dbReference type="GO" id="GO:0005615">
    <property type="term" value="C:extracellular space"/>
    <property type="evidence" value="ECO:0007669"/>
    <property type="project" value="TreeGrafter"/>
</dbReference>
<evidence type="ECO:0000259" key="12">
    <source>
        <dbReference type="PROSITE" id="PS51162"/>
    </source>
</evidence>
<dbReference type="Gene3D" id="4.10.40.20">
    <property type="match status" value="1"/>
</dbReference>
<evidence type="ECO:0000313" key="15">
    <source>
        <dbReference type="Proteomes" id="UP000001595"/>
    </source>
</evidence>
<dbReference type="Gene3D" id="4.10.800.10">
    <property type="entry name" value="Thyroglobulin type-1"/>
    <property type="match status" value="1"/>
</dbReference>
<dbReference type="GO" id="GO:0031994">
    <property type="term" value="F:insulin-like growth factor I binding"/>
    <property type="evidence" value="ECO:0007669"/>
    <property type="project" value="TreeGrafter"/>
</dbReference>
<dbReference type="GO" id="GO:0001968">
    <property type="term" value="F:fibronectin binding"/>
    <property type="evidence" value="ECO:0007669"/>
    <property type="project" value="TreeGrafter"/>
</dbReference>
<evidence type="ECO:0000256" key="8">
    <source>
        <dbReference type="ARBA" id="ARBA00063214"/>
    </source>
</evidence>
<keyword evidence="4 10" id="KW-1015">Disulfide bond</keyword>
<dbReference type="PANTHER" id="PTHR11551">
    <property type="entry name" value="INSULIN-LIKE GROWTH FACTOR BINDING PROTEIN"/>
    <property type="match status" value="1"/>
</dbReference>
<feature type="disulfide bond" evidence="10">
    <location>
        <begin position="270"/>
        <end position="290"/>
    </location>
</feature>
<sequence>AAAAAATAASSAARCQPRRRLGAVPRLRAPGAGGLSRGLRGGGGWGSPAVGCAEAEGCLRREGQECGVYTPNCAPGLQCHPPEDDEAPLRALLLGRGRCLPARAPAVAEENPKESKPQAGTARPQDVNRRDQQRNPGTSTTPSQPNSVGVQDTEMVRLELVGSRRGGKPWRLPSETPPLGLETSPLSVLGACLVGQKVRTGSWAGAVLSCLLSLPQGPCRRHLDSVLQQLQTEVYRGAQTLYVPNCDHRGFYRKRQCRSSQGQRRGPCWCVDRMGKSLPGSPDGNGSSSCPTGSSG</sequence>